<accession>A0ABY9JW75</accession>
<evidence type="ECO:0000256" key="3">
    <source>
        <dbReference type="ARBA" id="ARBA00022980"/>
    </source>
</evidence>
<proteinExistence type="inferred from homology"/>
<dbReference type="NCBIfam" id="TIGR00731">
    <property type="entry name" value="bL25_bact_ctc"/>
    <property type="match status" value="1"/>
</dbReference>
<feature type="domain" description="Large ribosomal subunit protein bL25 beta" evidence="8">
    <location>
        <begin position="99"/>
        <end position="182"/>
    </location>
</feature>
<dbReference type="GO" id="GO:0005840">
    <property type="term" value="C:ribosome"/>
    <property type="evidence" value="ECO:0007669"/>
    <property type="project" value="UniProtKB-KW"/>
</dbReference>
<dbReference type="NCBIfam" id="NF004133">
    <property type="entry name" value="PRK05618.2-4"/>
    <property type="match status" value="1"/>
</dbReference>
<dbReference type="Pfam" id="PF01386">
    <property type="entry name" value="Ribosomal_L25p"/>
    <property type="match status" value="1"/>
</dbReference>
<dbReference type="InterPro" id="IPR020056">
    <property type="entry name" value="Rbsml_bL25/Gln-tRNA_synth_N"/>
</dbReference>
<dbReference type="EMBL" id="CP129013">
    <property type="protein sequence ID" value="WLR41926.1"/>
    <property type="molecule type" value="Genomic_DNA"/>
</dbReference>
<dbReference type="InterPro" id="IPR029751">
    <property type="entry name" value="Ribosomal_L25_dom"/>
</dbReference>
<gene>
    <name evidence="5" type="primary">rplY</name>
    <name evidence="5" type="synonym">ctc</name>
    <name evidence="9" type="ORF">LC087_14035</name>
</gene>
<evidence type="ECO:0000313" key="9">
    <source>
        <dbReference type="EMBL" id="WLR41926.1"/>
    </source>
</evidence>
<dbReference type="PANTHER" id="PTHR33284:SF1">
    <property type="entry name" value="RIBOSOMAL PROTEIN L25_GLN-TRNA SYNTHETASE, ANTI-CODON-BINDING DOMAIN-CONTAINING PROTEIN"/>
    <property type="match status" value="1"/>
</dbReference>
<evidence type="ECO:0000256" key="6">
    <source>
        <dbReference type="SAM" id="MobiDB-lite"/>
    </source>
</evidence>
<comment type="subunit">
    <text evidence="5">Part of the 50S ribosomal subunit; part of the 5S rRNA/L5/L18/L25 subcomplex. Contacts the 5S rRNA. Binds to the 5S rRNA independently of L5 and L18.</text>
</comment>
<feature type="compositionally biased region" description="Acidic residues" evidence="6">
    <location>
        <begin position="189"/>
        <end position="200"/>
    </location>
</feature>
<dbReference type="InterPro" id="IPR011035">
    <property type="entry name" value="Ribosomal_bL25/Gln-tRNA_synth"/>
</dbReference>
<dbReference type="Gene3D" id="2.40.240.10">
    <property type="entry name" value="Ribosomal Protein L25, Chain P"/>
    <property type="match status" value="1"/>
</dbReference>
<dbReference type="SUPFAM" id="SSF50715">
    <property type="entry name" value="Ribosomal protein L25-like"/>
    <property type="match status" value="1"/>
</dbReference>
<evidence type="ECO:0000259" key="8">
    <source>
        <dbReference type="Pfam" id="PF14693"/>
    </source>
</evidence>
<dbReference type="PANTHER" id="PTHR33284">
    <property type="entry name" value="RIBOSOMAL PROTEIN L25/GLN-TRNA SYNTHETASE, ANTI-CODON-BINDING DOMAIN-CONTAINING PROTEIN"/>
    <property type="match status" value="1"/>
</dbReference>
<evidence type="ECO:0000256" key="4">
    <source>
        <dbReference type="ARBA" id="ARBA00023274"/>
    </source>
</evidence>
<comment type="similarity">
    <text evidence="5">Belongs to the bacterial ribosomal protein bL25 family. CTC subfamily.</text>
</comment>
<dbReference type="InterPro" id="IPR037121">
    <property type="entry name" value="Ribosomal_bL25_C"/>
</dbReference>
<evidence type="ECO:0000313" key="10">
    <source>
        <dbReference type="Proteomes" id="UP001197974"/>
    </source>
</evidence>
<dbReference type="CDD" id="cd00495">
    <property type="entry name" value="Ribosomal_L25_TL5_CTC"/>
    <property type="match status" value="1"/>
</dbReference>
<comment type="function">
    <text evidence="5">This is one of the proteins that binds to the 5S RNA in the ribosome where it forms part of the central protuberance.</text>
</comment>
<organism evidence="9 10">
    <name type="scientific">Bacillus carboniphilus</name>
    <dbReference type="NCBI Taxonomy" id="86663"/>
    <lineage>
        <taxon>Bacteria</taxon>
        <taxon>Bacillati</taxon>
        <taxon>Bacillota</taxon>
        <taxon>Bacilli</taxon>
        <taxon>Bacillales</taxon>
        <taxon>Bacillaceae</taxon>
        <taxon>Bacillus</taxon>
    </lineage>
</organism>
<keyword evidence="2 5" id="KW-0694">RNA-binding</keyword>
<dbReference type="HAMAP" id="MF_01334">
    <property type="entry name" value="Ribosomal_bL25_CTC"/>
    <property type="match status" value="1"/>
</dbReference>
<dbReference type="InterPro" id="IPR001021">
    <property type="entry name" value="Ribosomal_bL25_long"/>
</dbReference>
<keyword evidence="10" id="KW-1185">Reference proteome</keyword>
<dbReference type="InterPro" id="IPR020930">
    <property type="entry name" value="Ribosomal_uL5_bac-type"/>
</dbReference>
<evidence type="ECO:0000256" key="2">
    <source>
        <dbReference type="ARBA" id="ARBA00022884"/>
    </source>
</evidence>
<evidence type="ECO:0000256" key="5">
    <source>
        <dbReference type="HAMAP-Rule" id="MF_01334"/>
    </source>
</evidence>
<keyword evidence="4 5" id="KW-0687">Ribonucleoprotein</keyword>
<keyword evidence="3 5" id="KW-0689">Ribosomal protein</keyword>
<dbReference type="RefSeq" id="WP_226541944.1">
    <property type="nucleotide sequence ID" value="NZ_CP129013.1"/>
</dbReference>
<dbReference type="InterPro" id="IPR020057">
    <property type="entry name" value="Ribosomal_bL25_b-dom"/>
</dbReference>
<name>A0ABY9JW75_9BACI</name>
<feature type="region of interest" description="Disordered" evidence="6">
    <location>
        <begin position="184"/>
        <end position="208"/>
    </location>
</feature>
<reference evidence="9 10" key="1">
    <citation type="submission" date="2023-06" db="EMBL/GenBank/DDBJ databases">
        <title>Five Gram-positive bacteria isolated from mangrove sediments in Shenzhen, Guangdong, China.</title>
        <authorList>
            <person name="Yu S."/>
            <person name="Zheng W."/>
            <person name="Huang Y."/>
        </authorList>
    </citation>
    <scope>NUCLEOTIDE SEQUENCE [LARGE SCALE GENOMIC DNA]</scope>
    <source>
        <strain evidence="9 10">SaN35-3</strain>
    </source>
</reference>
<keyword evidence="1 5" id="KW-0699">rRNA-binding</keyword>
<dbReference type="Proteomes" id="UP001197974">
    <property type="component" value="Chromosome"/>
</dbReference>
<feature type="domain" description="Large ribosomal subunit protein bL25 L25" evidence="7">
    <location>
        <begin position="5"/>
        <end position="91"/>
    </location>
</feature>
<dbReference type="Gene3D" id="2.170.120.20">
    <property type="entry name" value="Ribosomal protein L25, beta domain"/>
    <property type="match status" value="1"/>
</dbReference>
<evidence type="ECO:0000259" key="7">
    <source>
        <dbReference type="Pfam" id="PF01386"/>
    </source>
</evidence>
<evidence type="ECO:0000256" key="1">
    <source>
        <dbReference type="ARBA" id="ARBA00022730"/>
    </source>
</evidence>
<dbReference type="Pfam" id="PF14693">
    <property type="entry name" value="Ribosomal_TL5_C"/>
    <property type="match status" value="1"/>
</dbReference>
<protein>
    <recommendedName>
        <fullName evidence="5">Large ribosomal subunit protein bL25</fullName>
    </recommendedName>
    <alternativeName>
        <fullName evidence="5">General stress protein CTC</fullName>
    </alternativeName>
</protein>
<sequence>MSVVLEVEARETYTNSSRRKLREGGRIPAIVYGSKIKSYPISVDSIELVKVIRDQGRNGVLDLSLNGTKHSVMVYDLQLDPLKNEIIHVDFCAVDMKSEIEVEVPVVLEGTSQGEKDGGVMQQVLHHLTVLAKPDDIPQSIDIDISNLHVNDTMHVEDLNNARSYKIVNDGEEVIISILPPRQELEISTGEEQEPGEPEVIEGRETKE</sequence>